<sequence>MIVLEGAHIAGMLKNRRLAQAIADVGMYEFKRQILYKAEQAGVQVLLPSRCKPSSKTCSWCG</sequence>
<dbReference type="RefSeq" id="WP_220198132.1">
    <property type="nucleotide sequence ID" value="NZ_BNJF01000004.1"/>
</dbReference>
<keyword evidence="4" id="KW-1185">Reference proteome</keyword>
<evidence type="ECO:0000256" key="1">
    <source>
        <dbReference type="ARBA" id="ARBA00023125"/>
    </source>
</evidence>
<dbReference type="Proteomes" id="UP000612362">
    <property type="component" value="Unassembled WGS sequence"/>
</dbReference>
<evidence type="ECO:0000313" key="3">
    <source>
        <dbReference type="EMBL" id="GHO49009.1"/>
    </source>
</evidence>
<keyword evidence="1" id="KW-0238">DNA-binding</keyword>
<reference evidence="3" key="1">
    <citation type="submission" date="2020-10" db="EMBL/GenBank/DDBJ databases">
        <title>Taxonomic study of unclassified bacteria belonging to the class Ktedonobacteria.</title>
        <authorList>
            <person name="Yabe S."/>
            <person name="Wang C.M."/>
            <person name="Zheng Y."/>
            <person name="Sakai Y."/>
            <person name="Cavaletti L."/>
            <person name="Monciardini P."/>
            <person name="Donadio S."/>
        </authorList>
    </citation>
    <scope>NUCLEOTIDE SEQUENCE</scope>
    <source>
        <strain evidence="3">SOSP1-1</strain>
    </source>
</reference>
<protein>
    <recommendedName>
        <fullName evidence="2">Cas12f1-like TNB domain-containing protein</fullName>
    </recommendedName>
</protein>
<dbReference type="InterPro" id="IPR010095">
    <property type="entry name" value="Cas12f1-like_TNB"/>
</dbReference>
<comment type="caution">
    <text evidence="3">The sequence shown here is derived from an EMBL/GenBank/DDBJ whole genome shotgun (WGS) entry which is preliminary data.</text>
</comment>
<dbReference type="GO" id="GO:0003677">
    <property type="term" value="F:DNA binding"/>
    <property type="evidence" value="ECO:0007669"/>
    <property type="project" value="UniProtKB-KW"/>
</dbReference>
<accession>A0A8J3IBH2</accession>
<name>A0A8J3IBH2_9CHLR</name>
<dbReference type="AlphaFoldDB" id="A0A8J3IBH2"/>
<dbReference type="Pfam" id="PF07282">
    <property type="entry name" value="Cas12f1-like_TNB"/>
    <property type="match status" value="1"/>
</dbReference>
<gene>
    <name evidence="3" type="ORF">KSX_71720</name>
</gene>
<evidence type="ECO:0000313" key="4">
    <source>
        <dbReference type="Proteomes" id="UP000612362"/>
    </source>
</evidence>
<feature type="domain" description="Cas12f1-like TNB" evidence="2">
    <location>
        <begin position="28"/>
        <end position="62"/>
    </location>
</feature>
<proteinExistence type="predicted"/>
<dbReference type="EMBL" id="BNJF01000004">
    <property type="protein sequence ID" value="GHO49009.1"/>
    <property type="molecule type" value="Genomic_DNA"/>
</dbReference>
<organism evidence="3 4">
    <name type="scientific">Ktedonospora formicarum</name>
    <dbReference type="NCBI Taxonomy" id="2778364"/>
    <lineage>
        <taxon>Bacteria</taxon>
        <taxon>Bacillati</taxon>
        <taxon>Chloroflexota</taxon>
        <taxon>Ktedonobacteria</taxon>
        <taxon>Ktedonobacterales</taxon>
        <taxon>Ktedonobacteraceae</taxon>
        <taxon>Ktedonospora</taxon>
    </lineage>
</organism>
<evidence type="ECO:0000259" key="2">
    <source>
        <dbReference type="Pfam" id="PF07282"/>
    </source>
</evidence>